<dbReference type="NCBIfam" id="TIGR02407">
    <property type="entry name" value="ectoine_ectB"/>
    <property type="match status" value="1"/>
</dbReference>
<evidence type="ECO:0000313" key="14">
    <source>
        <dbReference type="Proteomes" id="UP000727993"/>
    </source>
</evidence>
<dbReference type="CDD" id="cd00610">
    <property type="entry name" value="OAT_like"/>
    <property type="match status" value="1"/>
</dbReference>
<evidence type="ECO:0000256" key="3">
    <source>
        <dbReference type="ARBA" id="ARBA00004946"/>
    </source>
</evidence>
<dbReference type="InterPro" id="IPR015424">
    <property type="entry name" value="PyrdxlP-dep_Trfase"/>
</dbReference>
<dbReference type="AlphaFoldDB" id="A0A936TFT6"/>
<evidence type="ECO:0000256" key="9">
    <source>
        <dbReference type="ARBA" id="ARBA00022898"/>
    </source>
</evidence>
<keyword evidence="8 12" id="KW-0808">Transferase</keyword>
<evidence type="ECO:0000256" key="6">
    <source>
        <dbReference type="ARBA" id="ARBA00014798"/>
    </source>
</evidence>
<dbReference type="PANTHER" id="PTHR43552">
    <property type="entry name" value="DIAMINOBUTYRATE--2-OXOGLUTARATE AMINOTRANSFERASE"/>
    <property type="match status" value="1"/>
</dbReference>
<dbReference type="Proteomes" id="UP000727993">
    <property type="component" value="Unassembled WGS sequence"/>
</dbReference>
<evidence type="ECO:0000256" key="2">
    <source>
        <dbReference type="ARBA" id="ARBA00002189"/>
    </source>
</evidence>
<sequence length="446" mass="47696">MTNGAASGAATPGIYDRRESEVRSYCRSWPTEFVSATGSTQTDTAGRTYIDFFAGAGALSYGHNHPVIKEALIEFLAGDGVMHSLDTHTTTKRTFLETFERLVLEPRGLDYKVMFPGPTGTNAVESALKLARKATGRDSIISFTNAFHGMTLGSLAITGNAVKRSGAGVPLTNTVAMPFDSYVTDDSVDTIAFLDQYLTDGGSGVGLPAACILETVQAEGGINPASVRWIQRLAELCREHGILLIIDDIQVGCGRTGPFFSWEEMGIEPDIVCLSKSISGSGLPLALVLIKPRYDVWEPGEHNGTFRGNNSAFVTGTAALEHFWADDELTKQVDAKAALVTKHLEALAEAHPGVFEDVRGRGLIQGIECLDPEMAGRIAAEAFDRGLLIETAGFNSQVVKILPPLVIATELLEAGLHILEASVEAVVDAESAELLTRDPQTIGDRS</sequence>
<proteinExistence type="inferred from homology"/>
<comment type="pathway">
    <text evidence="3 12">Amine and polyamine biosynthesis; ectoine biosynthesis; L-ectoine from L-aspartate 4-semialdehyde: step 1/3.</text>
</comment>
<keyword evidence="9 11" id="KW-0663">Pyridoxal phosphate</keyword>
<dbReference type="PANTHER" id="PTHR43552:SF2">
    <property type="entry name" value="DIAMINOBUTYRATE--2-OXOGLUTARATE TRANSAMINASE"/>
    <property type="match status" value="1"/>
</dbReference>
<dbReference type="Gene3D" id="3.90.1150.10">
    <property type="entry name" value="Aspartate Aminotransferase, domain 1"/>
    <property type="match status" value="1"/>
</dbReference>
<dbReference type="InterPro" id="IPR012773">
    <property type="entry name" value="Ectoine_EctB"/>
</dbReference>
<dbReference type="InterPro" id="IPR049704">
    <property type="entry name" value="Aminotrans_3_PPA_site"/>
</dbReference>
<dbReference type="PROSITE" id="PS00600">
    <property type="entry name" value="AA_TRANSFER_CLASS_3"/>
    <property type="match status" value="1"/>
</dbReference>
<organism evidence="13 14">
    <name type="scientific">Candidatus Neomicrothrix subdominans</name>
    <dbReference type="NCBI Taxonomy" id="2954438"/>
    <lineage>
        <taxon>Bacteria</taxon>
        <taxon>Bacillati</taxon>
        <taxon>Actinomycetota</taxon>
        <taxon>Acidimicrobiia</taxon>
        <taxon>Acidimicrobiales</taxon>
        <taxon>Microthrixaceae</taxon>
        <taxon>Candidatus Neomicrothrix</taxon>
    </lineage>
</organism>
<dbReference type="InterPro" id="IPR015421">
    <property type="entry name" value="PyrdxlP-dep_Trfase_major"/>
</dbReference>
<evidence type="ECO:0000256" key="5">
    <source>
        <dbReference type="ARBA" id="ARBA00013155"/>
    </source>
</evidence>
<dbReference type="EC" id="2.6.1.76" evidence="5 12"/>
<evidence type="ECO:0000256" key="1">
    <source>
        <dbReference type="ARBA" id="ARBA00001933"/>
    </source>
</evidence>
<dbReference type="GO" id="GO:0045303">
    <property type="term" value="F:diaminobutyrate-2-oxoglutarate transaminase activity"/>
    <property type="evidence" value="ECO:0007669"/>
    <property type="project" value="UniProtKB-EC"/>
</dbReference>
<evidence type="ECO:0000256" key="4">
    <source>
        <dbReference type="ARBA" id="ARBA00008954"/>
    </source>
</evidence>
<comment type="cofactor">
    <cofactor evidence="1 12">
        <name>pyridoxal 5'-phosphate</name>
        <dbReference type="ChEBI" id="CHEBI:597326"/>
    </cofactor>
</comment>
<reference evidence="13 14" key="1">
    <citation type="submission" date="2020-10" db="EMBL/GenBank/DDBJ databases">
        <title>Connecting structure to function with the recovery of over 1000 high-quality activated sludge metagenome-assembled genomes encoding full-length rRNA genes using long-read sequencing.</title>
        <authorList>
            <person name="Singleton C.M."/>
            <person name="Petriglieri F."/>
            <person name="Kristensen J.M."/>
            <person name="Kirkegaard R.H."/>
            <person name="Michaelsen T.Y."/>
            <person name="Andersen M.H."/>
            <person name="Karst S.M."/>
            <person name="Dueholm M.S."/>
            <person name="Nielsen P.H."/>
            <person name="Albertsen M."/>
        </authorList>
    </citation>
    <scope>NUCLEOTIDE SEQUENCE [LARGE SCALE GENOMIC DNA]</scope>
    <source>
        <strain evidence="13">Lyne_18-Q3-R50-59_MAXAC.006</strain>
    </source>
</reference>
<name>A0A936TFT6_9ACTN</name>
<evidence type="ECO:0000313" key="13">
    <source>
        <dbReference type="EMBL" id="MBK9298109.1"/>
    </source>
</evidence>
<dbReference type="InterPro" id="IPR015422">
    <property type="entry name" value="PyrdxlP-dep_Trfase_small"/>
</dbReference>
<comment type="function">
    <text evidence="2 12">Catalyzes reversively the conversion of L-aspartate beta-semialdehyde (ASA) to L-2,4-diaminobutyrate (DABA) by transamination with L-glutamate.</text>
</comment>
<dbReference type="EMBL" id="JADJZA010000008">
    <property type="protein sequence ID" value="MBK9298109.1"/>
    <property type="molecule type" value="Genomic_DNA"/>
</dbReference>
<dbReference type="Pfam" id="PF00202">
    <property type="entry name" value="Aminotran_3"/>
    <property type="match status" value="1"/>
</dbReference>
<evidence type="ECO:0000256" key="8">
    <source>
        <dbReference type="ARBA" id="ARBA00022679"/>
    </source>
</evidence>
<dbReference type="GO" id="GO:0047307">
    <property type="term" value="F:diaminobutyrate-pyruvate transaminase activity"/>
    <property type="evidence" value="ECO:0007669"/>
    <property type="project" value="InterPro"/>
</dbReference>
<dbReference type="NCBIfam" id="NF006733">
    <property type="entry name" value="PRK09264.1"/>
    <property type="match status" value="1"/>
</dbReference>
<comment type="catalytic activity">
    <reaction evidence="10 12">
        <text>L-2,4-diaminobutanoate + 2-oxoglutarate = L-aspartate 4-semialdehyde + L-glutamate</text>
        <dbReference type="Rhea" id="RHEA:11160"/>
        <dbReference type="ChEBI" id="CHEBI:16810"/>
        <dbReference type="ChEBI" id="CHEBI:29985"/>
        <dbReference type="ChEBI" id="CHEBI:58761"/>
        <dbReference type="ChEBI" id="CHEBI:537519"/>
        <dbReference type="EC" id="2.6.1.76"/>
    </reaction>
</comment>
<dbReference type="GO" id="GO:0030170">
    <property type="term" value="F:pyridoxal phosphate binding"/>
    <property type="evidence" value="ECO:0007669"/>
    <property type="project" value="InterPro"/>
</dbReference>
<accession>A0A936TFT6</accession>
<dbReference type="InterPro" id="IPR005814">
    <property type="entry name" value="Aminotrans_3"/>
</dbReference>
<protein>
    <recommendedName>
        <fullName evidence="6 12">Diaminobutyrate--2-oxoglutarate transaminase</fullName>
        <ecNumber evidence="5 12">2.6.1.76</ecNumber>
    </recommendedName>
    <alternativeName>
        <fullName evidence="12">DABA aminotransferase</fullName>
    </alternativeName>
</protein>
<keyword evidence="7 12" id="KW-0032">Aminotransferase</keyword>
<comment type="caution">
    <text evidence="13">The sequence shown here is derived from an EMBL/GenBank/DDBJ whole genome shotgun (WGS) entry which is preliminary data.</text>
</comment>
<dbReference type="GO" id="GO:0019491">
    <property type="term" value="P:ectoine biosynthetic process"/>
    <property type="evidence" value="ECO:0007669"/>
    <property type="project" value="InterPro"/>
</dbReference>
<dbReference type="Gene3D" id="3.40.640.10">
    <property type="entry name" value="Type I PLP-dependent aspartate aminotransferase-like (Major domain)"/>
    <property type="match status" value="1"/>
</dbReference>
<dbReference type="PIRSF" id="PIRSF000521">
    <property type="entry name" value="Transaminase_4ab_Lys_Orn"/>
    <property type="match status" value="1"/>
</dbReference>
<evidence type="ECO:0000256" key="7">
    <source>
        <dbReference type="ARBA" id="ARBA00022576"/>
    </source>
</evidence>
<evidence type="ECO:0000256" key="12">
    <source>
        <dbReference type="RuleBase" id="RU365034"/>
    </source>
</evidence>
<dbReference type="SUPFAM" id="SSF53383">
    <property type="entry name" value="PLP-dependent transferases"/>
    <property type="match status" value="1"/>
</dbReference>
<dbReference type="NCBIfam" id="TIGR00709">
    <property type="entry name" value="dat"/>
    <property type="match status" value="1"/>
</dbReference>
<evidence type="ECO:0000256" key="10">
    <source>
        <dbReference type="ARBA" id="ARBA00049111"/>
    </source>
</evidence>
<evidence type="ECO:0000256" key="11">
    <source>
        <dbReference type="RuleBase" id="RU003560"/>
    </source>
</evidence>
<dbReference type="InterPro" id="IPR004637">
    <property type="entry name" value="Dat"/>
</dbReference>
<comment type="similarity">
    <text evidence="4 11">Belongs to the class-III pyridoxal-phosphate-dependent aminotransferase family.</text>
</comment>
<gene>
    <name evidence="13" type="primary">ectB</name>
    <name evidence="13" type="ORF">IPN02_15000</name>
</gene>